<organism evidence="1 2">
    <name type="scientific">Irpex rosettiformis</name>
    <dbReference type="NCBI Taxonomy" id="378272"/>
    <lineage>
        <taxon>Eukaryota</taxon>
        <taxon>Fungi</taxon>
        <taxon>Dikarya</taxon>
        <taxon>Basidiomycota</taxon>
        <taxon>Agaricomycotina</taxon>
        <taxon>Agaricomycetes</taxon>
        <taxon>Polyporales</taxon>
        <taxon>Irpicaceae</taxon>
        <taxon>Irpex</taxon>
    </lineage>
</organism>
<proteinExistence type="predicted"/>
<gene>
    <name evidence="1" type="ORF">BDY19DRAFT_998871</name>
</gene>
<name>A0ACB8TM75_9APHY</name>
<evidence type="ECO:0000313" key="1">
    <source>
        <dbReference type="EMBL" id="KAI0083084.1"/>
    </source>
</evidence>
<dbReference type="EMBL" id="MU274998">
    <property type="protein sequence ID" value="KAI0083084.1"/>
    <property type="molecule type" value="Genomic_DNA"/>
</dbReference>
<evidence type="ECO:0000313" key="2">
    <source>
        <dbReference type="Proteomes" id="UP001055072"/>
    </source>
</evidence>
<accession>A0ACB8TM75</accession>
<comment type="caution">
    <text evidence="1">The sequence shown here is derived from an EMBL/GenBank/DDBJ whole genome shotgun (WGS) entry which is preliminary data.</text>
</comment>
<reference evidence="1" key="1">
    <citation type="journal article" date="2021" name="Environ. Microbiol.">
        <title>Gene family expansions and transcriptome signatures uncover fungal adaptations to wood decay.</title>
        <authorList>
            <person name="Hage H."/>
            <person name="Miyauchi S."/>
            <person name="Viragh M."/>
            <person name="Drula E."/>
            <person name="Min B."/>
            <person name="Chaduli D."/>
            <person name="Navarro D."/>
            <person name="Favel A."/>
            <person name="Norest M."/>
            <person name="Lesage-Meessen L."/>
            <person name="Balint B."/>
            <person name="Merenyi Z."/>
            <person name="de Eugenio L."/>
            <person name="Morin E."/>
            <person name="Martinez A.T."/>
            <person name="Baldrian P."/>
            <person name="Stursova M."/>
            <person name="Martinez M.J."/>
            <person name="Novotny C."/>
            <person name="Magnuson J.K."/>
            <person name="Spatafora J.W."/>
            <person name="Maurice S."/>
            <person name="Pangilinan J."/>
            <person name="Andreopoulos W."/>
            <person name="LaButti K."/>
            <person name="Hundley H."/>
            <person name="Na H."/>
            <person name="Kuo A."/>
            <person name="Barry K."/>
            <person name="Lipzen A."/>
            <person name="Henrissat B."/>
            <person name="Riley R."/>
            <person name="Ahrendt S."/>
            <person name="Nagy L.G."/>
            <person name="Grigoriev I.V."/>
            <person name="Martin F."/>
            <person name="Rosso M.N."/>
        </authorList>
    </citation>
    <scope>NUCLEOTIDE SEQUENCE</scope>
    <source>
        <strain evidence="1">CBS 384.51</strain>
    </source>
</reference>
<protein>
    <submittedName>
        <fullName evidence="1">Uncharacterized protein</fullName>
    </submittedName>
</protein>
<dbReference type="Proteomes" id="UP001055072">
    <property type="component" value="Unassembled WGS sequence"/>
</dbReference>
<keyword evidence="2" id="KW-1185">Reference proteome</keyword>
<sequence>MSNEQAKRPSSYKVESDDPRVYTGIEPFEIEGRNLALPPLFRYVDGTHPQLRNEGHQARIGTVYVYLVDASTDGRAAFHALSSTMRIPSGRIDQAGGNPELQGLLVLNEGDALFARDIRAGGKVEEDILQILVATRYNSEFFVSFYVNSPSRDTDDVISVKRQSLLACRDKILGPRDTRDGRRVWFEQQNRAKSIGKEETRCYGLSNMLERPMNASGPPAALKVIQ</sequence>